<dbReference type="Pfam" id="PF09808">
    <property type="entry name" value="SNAPC1"/>
    <property type="match status" value="1"/>
</dbReference>
<protein>
    <submittedName>
        <fullName evidence="2">Uncharacterized protein</fullName>
    </submittedName>
</protein>
<accession>A0ABQ7Z0L9</accession>
<evidence type="ECO:0000256" key="1">
    <source>
        <dbReference type="SAM" id="MobiDB-lite"/>
    </source>
</evidence>
<feature type="compositionally biased region" description="Acidic residues" evidence="1">
    <location>
        <begin position="183"/>
        <end position="202"/>
    </location>
</feature>
<organism evidence="2 3">
    <name type="scientific">Brassica napus</name>
    <name type="common">Rape</name>
    <dbReference type="NCBI Taxonomy" id="3708"/>
    <lineage>
        <taxon>Eukaryota</taxon>
        <taxon>Viridiplantae</taxon>
        <taxon>Streptophyta</taxon>
        <taxon>Embryophyta</taxon>
        <taxon>Tracheophyta</taxon>
        <taxon>Spermatophyta</taxon>
        <taxon>Magnoliopsida</taxon>
        <taxon>eudicotyledons</taxon>
        <taxon>Gunneridae</taxon>
        <taxon>Pentapetalae</taxon>
        <taxon>rosids</taxon>
        <taxon>malvids</taxon>
        <taxon>Brassicales</taxon>
        <taxon>Brassicaceae</taxon>
        <taxon>Brassiceae</taxon>
        <taxon>Brassica</taxon>
    </lineage>
</organism>
<evidence type="ECO:0000313" key="2">
    <source>
        <dbReference type="EMBL" id="KAH0873711.1"/>
    </source>
</evidence>
<comment type="caution">
    <text evidence="2">The sequence shown here is derived from an EMBL/GenBank/DDBJ whole genome shotgun (WGS) entry which is preliminary data.</text>
</comment>
<sequence length="202" mass="23683">MVSNDSFSRRLGGLYCLYCLHEIQPFKLKFFLGCYCLGKRQRYRDSYCCRGNKYLRKTCLQNTLVLCAYRKYVTLFLKTFQLTSETEITIHSFRYDDLSFIHKQSIGYAEAKKRARKIFTINAIPSHTSLVDVKSHKSHSEEKELIGEKVDKLKEECDSQKLSFYEKTEFGLDTTQKLLKDVENEDDDDDDDEDDGFGELDH</sequence>
<dbReference type="InterPro" id="IPR019188">
    <property type="entry name" value="SNAPC1"/>
</dbReference>
<keyword evidence="3" id="KW-1185">Reference proteome</keyword>
<feature type="non-terminal residue" evidence="2">
    <location>
        <position position="202"/>
    </location>
</feature>
<gene>
    <name evidence="2" type="ORF">HID58_071073</name>
</gene>
<name>A0ABQ7Z0L9_BRANA</name>
<proteinExistence type="predicted"/>
<evidence type="ECO:0000313" key="3">
    <source>
        <dbReference type="Proteomes" id="UP000824890"/>
    </source>
</evidence>
<dbReference type="EMBL" id="JAGKQM010000016">
    <property type="protein sequence ID" value="KAH0873711.1"/>
    <property type="molecule type" value="Genomic_DNA"/>
</dbReference>
<feature type="region of interest" description="Disordered" evidence="1">
    <location>
        <begin position="180"/>
        <end position="202"/>
    </location>
</feature>
<reference evidence="2 3" key="1">
    <citation type="submission" date="2021-05" db="EMBL/GenBank/DDBJ databases">
        <title>Genome Assembly of Synthetic Allotetraploid Brassica napus Reveals Homoeologous Exchanges between Subgenomes.</title>
        <authorList>
            <person name="Davis J.T."/>
        </authorList>
    </citation>
    <scope>NUCLEOTIDE SEQUENCE [LARGE SCALE GENOMIC DNA]</scope>
    <source>
        <strain evidence="3">cv. Da-Ae</strain>
        <tissue evidence="2">Seedling</tissue>
    </source>
</reference>
<dbReference type="Proteomes" id="UP000824890">
    <property type="component" value="Unassembled WGS sequence"/>
</dbReference>